<name>A0A0E3NAN5_METTT</name>
<sequence>MPFSNINLLLALVKINSFKNAFSRFVYPGMYDLKARLLMWFLGKIFKVWLTFFNGWSLKKLQCEEK</sequence>
<reference evidence="2 3" key="1">
    <citation type="submission" date="2014-07" db="EMBL/GenBank/DDBJ databases">
        <title>Methanogenic archaea and the global carbon cycle.</title>
        <authorList>
            <person name="Henriksen J.R."/>
            <person name="Luke J."/>
            <person name="Reinhart S."/>
            <person name="Benedict M.N."/>
            <person name="Youngblut N.D."/>
            <person name="Metcalf M.E."/>
            <person name="Whitaker R.J."/>
            <person name="Metcalf W.W."/>
        </authorList>
    </citation>
    <scope>NUCLEOTIDE SEQUENCE [LARGE SCALE GENOMIC DNA]</scope>
    <source>
        <strain evidence="3">ATCC 43570 / DSM 1825 / OCM 12 / VKM B-1830 / TM-1</strain>
    </source>
</reference>
<evidence type="ECO:0000313" key="2">
    <source>
        <dbReference type="EMBL" id="AKB14145.1"/>
    </source>
</evidence>
<protein>
    <submittedName>
        <fullName evidence="2">Uncharacterized protein</fullName>
    </submittedName>
</protein>
<accession>A0A0E3NAN5</accession>
<gene>
    <name evidence="2" type="ORF">MSTHT_2387</name>
</gene>
<proteinExistence type="predicted"/>
<keyword evidence="1" id="KW-0472">Membrane</keyword>
<dbReference type="Proteomes" id="UP000066529">
    <property type="component" value="Chromosome"/>
</dbReference>
<organism evidence="2 3">
    <name type="scientific">Methanosarcina thermophila (strain ATCC 43570 / DSM 1825 / OCM 12 / VKM B-1830 / TM-1)</name>
    <dbReference type="NCBI Taxonomy" id="523844"/>
    <lineage>
        <taxon>Archaea</taxon>
        <taxon>Methanobacteriati</taxon>
        <taxon>Methanobacteriota</taxon>
        <taxon>Stenosarchaea group</taxon>
        <taxon>Methanomicrobia</taxon>
        <taxon>Methanosarcinales</taxon>
        <taxon>Methanosarcinaceae</taxon>
        <taxon>Methanosarcina</taxon>
    </lineage>
</organism>
<dbReference type="PATRIC" id="fig|523844.20.peg.2916"/>
<evidence type="ECO:0000313" key="3">
    <source>
        <dbReference type="Proteomes" id="UP000066529"/>
    </source>
</evidence>
<dbReference type="HOGENOM" id="CLU_2820978_0_0_2"/>
<evidence type="ECO:0000256" key="1">
    <source>
        <dbReference type="SAM" id="Phobius"/>
    </source>
</evidence>
<feature type="transmembrane region" description="Helical" evidence="1">
    <location>
        <begin position="37"/>
        <end position="56"/>
    </location>
</feature>
<keyword evidence="1" id="KW-0812">Transmembrane</keyword>
<dbReference type="AlphaFoldDB" id="A0A0E3NAN5"/>
<dbReference type="KEGG" id="mthr:MSTHT_2387"/>
<keyword evidence="1" id="KW-1133">Transmembrane helix</keyword>
<dbReference type="EMBL" id="CP009501">
    <property type="protein sequence ID" value="AKB14145.1"/>
    <property type="molecule type" value="Genomic_DNA"/>
</dbReference>